<evidence type="ECO:0000313" key="2">
    <source>
        <dbReference type="EMBL" id="KAH7932459.1"/>
    </source>
</evidence>
<gene>
    <name evidence="2" type="ORF">HPB51_029272</name>
</gene>
<feature type="compositionally biased region" description="Basic residues" evidence="1">
    <location>
        <begin position="307"/>
        <end position="318"/>
    </location>
</feature>
<dbReference type="EMBL" id="JABSTU010006640">
    <property type="protein sequence ID" value="KAH7932459.1"/>
    <property type="molecule type" value="Genomic_DNA"/>
</dbReference>
<reference evidence="2" key="2">
    <citation type="submission" date="2021-09" db="EMBL/GenBank/DDBJ databases">
        <authorList>
            <person name="Jia N."/>
            <person name="Wang J."/>
            <person name="Shi W."/>
            <person name="Du L."/>
            <person name="Sun Y."/>
            <person name="Zhan W."/>
            <person name="Jiang J."/>
            <person name="Wang Q."/>
            <person name="Zhang B."/>
            <person name="Ji P."/>
            <person name="Sakyi L.B."/>
            <person name="Cui X."/>
            <person name="Yuan T."/>
            <person name="Jiang B."/>
            <person name="Yang W."/>
            <person name="Lam T.T.-Y."/>
            <person name="Chang Q."/>
            <person name="Ding S."/>
            <person name="Wang X."/>
            <person name="Zhu J."/>
            <person name="Ruan X."/>
            <person name="Zhao L."/>
            <person name="Wei J."/>
            <person name="Que T."/>
            <person name="Du C."/>
            <person name="Cheng J."/>
            <person name="Dai P."/>
            <person name="Han X."/>
            <person name="Huang E."/>
            <person name="Gao Y."/>
            <person name="Liu J."/>
            <person name="Shao H."/>
            <person name="Ye R."/>
            <person name="Li L."/>
            <person name="Wei W."/>
            <person name="Wang X."/>
            <person name="Wang C."/>
            <person name="Huo Q."/>
            <person name="Li W."/>
            <person name="Guo W."/>
            <person name="Chen H."/>
            <person name="Chen S."/>
            <person name="Zhou L."/>
            <person name="Zhou L."/>
            <person name="Ni X."/>
            <person name="Tian J."/>
            <person name="Zhou Y."/>
            <person name="Sheng Y."/>
            <person name="Liu T."/>
            <person name="Pan Y."/>
            <person name="Xia L."/>
            <person name="Li J."/>
            <person name="Zhao F."/>
            <person name="Cao W."/>
        </authorList>
    </citation>
    <scope>NUCLEOTIDE SEQUENCE</scope>
    <source>
        <strain evidence="2">Rmic-2018</strain>
        <tissue evidence="2">Larvae</tissue>
    </source>
</reference>
<organism evidence="2 3">
    <name type="scientific">Rhipicephalus microplus</name>
    <name type="common">Cattle tick</name>
    <name type="synonym">Boophilus microplus</name>
    <dbReference type="NCBI Taxonomy" id="6941"/>
    <lineage>
        <taxon>Eukaryota</taxon>
        <taxon>Metazoa</taxon>
        <taxon>Ecdysozoa</taxon>
        <taxon>Arthropoda</taxon>
        <taxon>Chelicerata</taxon>
        <taxon>Arachnida</taxon>
        <taxon>Acari</taxon>
        <taxon>Parasitiformes</taxon>
        <taxon>Ixodida</taxon>
        <taxon>Ixodoidea</taxon>
        <taxon>Ixodidae</taxon>
        <taxon>Rhipicephalinae</taxon>
        <taxon>Rhipicephalus</taxon>
        <taxon>Boophilus</taxon>
    </lineage>
</organism>
<feature type="compositionally biased region" description="Polar residues" evidence="1">
    <location>
        <begin position="36"/>
        <end position="69"/>
    </location>
</feature>
<sequence length="561" mass="62116">MEVRVQGTDMDPSQYDPRDWTQVLRAQANLRETRNASHGTNADPSVRETPSQSRETPQTATTPGLQSSSTQLRVLHTTAQKIKQLPPLPPDGFKVVFRSQGGLDLTTLQPRYLLTALMQAAALTDPSTLTLRIHPVNNTCTVSAVNEKDALKLVQLQHITYDKHEYAMTAYIAPPDGSVRGVITNAYWKESPQELLADLISRNPHETILDARRMGLTRSILITFGQATVPRKIVYGGGLHLCTPYTPRVETCSNCRTIGHRTDVCIQPRTHRCPRCGQLHPKEANPTCTPVCIICEGPHLSGTRECKHRHLPKVTRPKSPREPRSQEGVDHSLRGASTKRSEPHAGQRKGQSKSSDQPTWADKLKTPNGTRPPATNTPPAPDPRDQELRALRVEVSRLTTLLTQSPTPPSPPSQQLSPEQVTPPTAQSPNSPATHSSPPLKKKRSSDSVDDYQADLRNLEAKFDAKLVALEARIEAKFSTIVEQLSTRFEQQMDALFTRLTQTLETRFTQFETRLQRLETTSSSHEGSSTYISHTPAPSISLPLQQQQPILAPPTLQYGGS</sequence>
<proteinExistence type="predicted"/>
<feature type="compositionally biased region" description="Polar residues" evidence="1">
    <location>
        <begin position="419"/>
        <end position="437"/>
    </location>
</feature>
<evidence type="ECO:0008006" key="4">
    <source>
        <dbReference type="Google" id="ProtNLM"/>
    </source>
</evidence>
<dbReference type="Proteomes" id="UP000821866">
    <property type="component" value="Unassembled WGS sequence"/>
</dbReference>
<accession>A0A9J6CUL8</accession>
<feature type="region of interest" description="Disordered" evidence="1">
    <location>
        <begin position="28"/>
        <end position="69"/>
    </location>
</feature>
<feature type="region of interest" description="Disordered" evidence="1">
    <location>
        <begin position="401"/>
        <end position="449"/>
    </location>
</feature>
<feature type="region of interest" description="Disordered" evidence="1">
    <location>
        <begin position="518"/>
        <end position="546"/>
    </location>
</feature>
<evidence type="ECO:0000313" key="3">
    <source>
        <dbReference type="Proteomes" id="UP000821866"/>
    </source>
</evidence>
<protein>
    <recommendedName>
        <fullName evidence="4">Tick transposon</fullName>
    </recommendedName>
</protein>
<keyword evidence="3" id="KW-1185">Reference proteome</keyword>
<feature type="compositionally biased region" description="Basic and acidic residues" evidence="1">
    <location>
        <begin position="319"/>
        <end position="345"/>
    </location>
</feature>
<comment type="caution">
    <text evidence="2">The sequence shown here is derived from an EMBL/GenBank/DDBJ whole genome shotgun (WGS) entry which is preliminary data.</text>
</comment>
<feature type="region of interest" description="Disordered" evidence="1">
    <location>
        <begin position="307"/>
        <end position="386"/>
    </location>
</feature>
<name>A0A9J6CUL8_RHIMP</name>
<dbReference type="AlphaFoldDB" id="A0A9J6CUL8"/>
<reference evidence="2" key="1">
    <citation type="journal article" date="2020" name="Cell">
        <title>Large-Scale Comparative Analyses of Tick Genomes Elucidate Their Genetic Diversity and Vector Capacities.</title>
        <authorList>
            <consortium name="Tick Genome and Microbiome Consortium (TIGMIC)"/>
            <person name="Jia N."/>
            <person name="Wang J."/>
            <person name="Shi W."/>
            <person name="Du L."/>
            <person name="Sun Y."/>
            <person name="Zhan W."/>
            <person name="Jiang J.F."/>
            <person name="Wang Q."/>
            <person name="Zhang B."/>
            <person name="Ji P."/>
            <person name="Bell-Sakyi L."/>
            <person name="Cui X.M."/>
            <person name="Yuan T.T."/>
            <person name="Jiang B.G."/>
            <person name="Yang W.F."/>
            <person name="Lam T.T."/>
            <person name="Chang Q.C."/>
            <person name="Ding S.J."/>
            <person name="Wang X.J."/>
            <person name="Zhu J.G."/>
            <person name="Ruan X.D."/>
            <person name="Zhao L."/>
            <person name="Wei J.T."/>
            <person name="Ye R.Z."/>
            <person name="Que T.C."/>
            <person name="Du C.H."/>
            <person name="Zhou Y.H."/>
            <person name="Cheng J.X."/>
            <person name="Dai P.F."/>
            <person name="Guo W.B."/>
            <person name="Han X.H."/>
            <person name="Huang E.J."/>
            <person name="Li L.F."/>
            <person name="Wei W."/>
            <person name="Gao Y.C."/>
            <person name="Liu J.Z."/>
            <person name="Shao H.Z."/>
            <person name="Wang X."/>
            <person name="Wang C.C."/>
            <person name="Yang T.C."/>
            <person name="Huo Q.B."/>
            <person name="Li W."/>
            <person name="Chen H.Y."/>
            <person name="Chen S.E."/>
            <person name="Zhou L.G."/>
            <person name="Ni X.B."/>
            <person name="Tian J.H."/>
            <person name="Sheng Y."/>
            <person name="Liu T."/>
            <person name="Pan Y.S."/>
            <person name="Xia L.Y."/>
            <person name="Li J."/>
            <person name="Zhao F."/>
            <person name="Cao W.C."/>
        </authorList>
    </citation>
    <scope>NUCLEOTIDE SEQUENCE</scope>
    <source>
        <strain evidence="2">Rmic-2018</strain>
    </source>
</reference>
<feature type="compositionally biased region" description="Low complexity" evidence="1">
    <location>
        <begin position="520"/>
        <end position="546"/>
    </location>
</feature>
<evidence type="ECO:0000256" key="1">
    <source>
        <dbReference type="SAM" id="MobiDB-lite"/>
    </source>
</evidence>